<evidence type="ECO:0000313" key="2">
    <source>
        <dbReference type="EMBL" id="QXV81829.1"/>
    </source>
</evidence>
<evidence type="ECO:0000313" key="3">
    <source>
        <dbReference type="Proteomes" id="UP000828115"/>
    </source>
</evidence>
<keyword evidence="1" id="KW-1133">Transmembrane helix</keyword>
<keyword evidence="1" id="KW-0812">Transmembrane</keyword>
<sequence length="31" mass="3698">MKGLIKLFMMYYLLTSVSLCVFMLVVKLWLI</sequence>
<dbReference type="Proteomes" id="UP000828115">
    <property type="component" value="Segment"/>
</dbReference>
<reference evidence="2" key="1">
    <citation type="journal article" date="2021" name="PLoS Biol.">
        <title>Systematic exploration of Escherichia coli phage-host interactions with the BASEL phage collection.</title>
        <authorList>
            <person name="Maffei E."/>
            <person name="Shaidullina A."/>
            <person name="Burkolter M."/>
            <person name="Heyer Y."/>
            <person name="Estermann F."/>
            <person name="Druelle V."/>
            <person name="Sauer P."/>
            <person name="Willi L."/>
            <person name="Michaelis S."/>
            <person name="Hilbi H."/>
            <person name="Thaler D.S."/>
            <person name="Harms A."/>
        </authorList>
    </citation>
    <scope>NUCLEOTIDE SEQUENCE</scope>
    <source>
        <strain evidence="2">Bas03</strain>
    </source>
</reference>
<dbReference type="EMBL" id="MZ501087">
    <property type="protein sequence ID" value="QXV81829.1"/>
    <property type="molecule type" value="Genomic_DNA"/>
</dbReference>
<keyword evidence="1" id="KW-0472">Membrane</keyword>
<organism evidence="2 3">
    <name type="scientific">Escherichia phage JulesPiccard</name>
    <dbReference type="NCBI Taxonomy" id="2851956"/>
    <lineage>
        <taxon>Viruses</taxon>
        <taxon>Duplodnaviria</taxon>
        <taxon>Heunggongvirae</taxon>
        <taxon>Uroviricota</taxon>
        <taxon>Caudoviricetes</taxon>
        <taxon>Drexlerviridae</taxon>
        <taxon>Braunvirinae</taxon>
        <taxon>Julespiccardvirus</taxon>
        <taxon>Julespiccardvirus julespiccard</taxon>
    </lineage>
</organism>
<accession>A0AAE7VVP7</accession>
<keyword evidence="3" id="KW-1185">Reference proteome</keyword>
<proteinExistence type="predicted"/>
<protein>
    <submittedName>
        <fullName evidence="2">Uncharacterized protein</fullName>
    </submittedName>
</protein>
<evidence type="ECO:0000256" key="1">
    <source>
        <dbReference type="SAM" id="Phobius"/>
    </source>
</evidence>
<feature type="transmembrane region" description="Helical" evidence="1">
    <location>
        <begin position="7"/>
        <end position="30"/>
    </location>
</feature>
<gene>
    <name evidence="2" type="ORF">bas03_0002</name>
</gene>
<name>A0AAE7VVP7_9CAUD</name>